<dbReference type="GO" id="GO:0006753">
    <property type="term" value="P:nucleoside phosphate metabolic process"/>
    <property type="evidence" value="ECO:0007669"/>
    <property type="project" value="TreeGrafter"/>
</dbReference>
<keyword evidence="2" id="KW-0378">Hydrolase</keyword>
<proteinExistence type="predicted"/>
<evidence type="ECO:0000256" key="1">
    <source>
        <dbReference type="ARBA" id="ARBA00001946"/>
    </source>
</evidence>
<dbReference type="PANTHER" id="PTHR11839">
    <property type="entry name" value="UDP/ADP-SUGAR PYROPHOSPHATASE"/>
    <property type="match status" value="1"/>
</dbReference>
<dbReference type="InterPro" id="IPR000086">
    <property type="entry name" value="NUDIX_hydrolase_dom"/>
</dbReference>
<evidence type="ECO:0000313" key="5">
    <source>
        <dbReference type="Proteomes" id="UP000184476"/>
    </source>
</evidence>
<keyword evidence="5" id="KW-1185">Reference proteome</keyword>
<dbReference type="PROSITE" id="PS00893">
    <property type="entry name" value="NUDIX_BOX"/>
    <property type="match status" value="1"/>
</dbReference>
<dbReference type="InterPro" id="IPR020084">
    <property type="entry name" value="NUDIX_hydrolase_CS"/>
</dbReference>
<dbReference type="STRING" id="112248.SAMN05444392_101509"/>
<dbReference type="PANTHER" id="PTHR11839:SF18">
    <property type="entry name" value="NUDIX HYDROLASE DOMAIN-CONTAINING PROTEIN"/>
    <property type="match status" value="1"/>
</dbReference>
<dbReference type="InterPro" id="IPR015797">
    <property type="entry name" value="NUDIX_hydrolase-like_dom_sf"/>
</dbReference>
<gene>
    <name evidence="4" type="ORF">SAMN05444392_101509</name>
</gene>
<accession>A0A1M4TKP3</accession>
<evidence type="ECO:0000259" key="3">
    <source>
        <dbReference type="PROSITE" id="PS51462"/>
    </source>
</evidence>
<dbReference type="GO" id="GO:0016787">
    <property type="term" value="F:hydrolase activity"/>
    <property type="evidence" value="ECO:0007669"/>
    <property type="project" value="UniProtKB-KW"/>
</dbReference>
<name>A0A1M4TKP3_9BACL</name>
<sequence length="178" mass="20464">MTQFQEKTISRKLIFRGCIVELYVDQVQLPNGSYSTREVIKHPGAVAVIAITPENRLVLVRQFRKALEKTILEIPAGKLEQDEKPEACALRELEEETGYRASKLYHLTSFYTSPGFADEFLHIYVAEGLEKGEQQPDVDEFVELVEYDLETCLEQMQLGLICDAKTVAAIYYWQLQRK</sequence>
<dbReference type="RefSeq" id="WP_073151450.1">
    <property type="nucleotide sequence ID" value="NZ_FQVL01000001.1"/>
</dbReference>
<dbReference type="Pfam" id="PF00293">
    <property type="entry name" value="NUDIX"/>
    <property type="match status" value="1"/>
</dbReference>
<organism evidence="4 5">
    <name type="scientific">Seinonella peptonophila</name>
    <dbReference type="NCBI Taxonomy" id="112248"/>
    <lineage>
        <taxon>Bacteria</taxon>
        <taxon>Bacillati</taxon>
        <taxon>Bacillota</taxon>
        <taxon>Bacilli</taxon>
        <taxon>Bacillales</taxon>
        <taxon>Thermoactinomycetaceae</taxon>
        <taxon>Seinonella</taxon>
    </lineage>
</organism>
<dbReference type="Proteomes" id="UP000184476">
    <property type="component" value="Unassembled WGS sequence"/>
</dbReference>
<comment type="cofactor">
    <cofactor evidence="1">
        <name>Mg(2+)</name>
        <dbReference type="ChEBI" id="CHEBI:18420"/>
    </cofactor>
</comment>
<dbReference type="CDD" id="cd03424">
    <property type="entry name" value="NUDIX_ADPRase_Nudt5_UGPPase_Nudt14"/>
    <property type="match status" value="1"/>
</dbReference>
<evidence type="ECO:0000313" key="4">
    <source>
        <dbReference type="EMBL" id="SHE44965.1"/>
    </source>
</evidence>
<dbReference type="FunFam" id="3.90.79.10:FF:000024">
    <property type="entry name" value="ADP-ribose pyrophosphatase"/>
    <property type="match status" value="1"/>
</dbReference>
<dbReference type="GO" id="GO:0005829">
    <property type="term" value="C:cytosol"/>
    <property type="evidence" value="ECO:0007669"/>
    <property type="project" value="TreeGrafter"/>
</dbReference>
<dbReference type="GO" id="GO:0019693">
    <property type="term" value="P:ribose phosphate metabolic process"/>
    <property type="evidence" value="ECO:0007669"/>
    <property type="project" value="TreeGrafter"/>
</dbReference>
<dbReference type="PROSITE" id="PS51462">
    <property type="entry name" value="NUDIX"/>
    <property type="match status" value="1"/>
</dbReference>
<protein>
    <submittedName>
        <fullName evidence="4">ADP-ribose pyrophosphatase</fullName>
    </submittedName>
</protein>
<feature type="domain" description="Nudix hydrolase" evidence="3">
    <location>
        <begin position="40"/>
        <end position="176"/>
    </location>
</feature>
<reference evidence="4 5" key="1">
    <citation type="submission" date="2016-11" db="EMBL/GenBank/DDBJ databases">
        <authorList>
            <person name="Jaros S."/>
            <person name="Januszkiewicz K."/>
            <person name="Wedrychowicz H."/>
        </authorList>
    </citation>
    <scope>NUCLEOTIDE SEQUENCE [LARGE SCALE GENOMIC DNA]</scope>
    <source>
        <strain evidence="4 5">DSM 44666</strain>
    </source>
</reference>
<dbReference type="EMBL" id="FQVL01000001">
    <property type="protein sequence ID" value="SHE44965.1"/>
    <property type="molecule type" value="Genomic_DNA"/>
</dbReference>
<dbReference type="SUPFAM" id="SSF55811">
    <property type="entry name" value="Nudix"/>
    <property type="match status" value="1"/>
</dbReference>
<dbReference type="Gene3D" id="3.90.79.10">
    <property type="entry name" value="Nucleoside Triphosphate Pyrophosphohydrolase"/>
    <property type="match status" value="1"/>
</dbReference>
<evidence type="ECO:0000256" key="2">
    <source>
        <dbReference type="ARBA" id="ARBA00022801"/>
    </source>
</evidence>
<dbReference type="AlphaFoldDB" id="A0A1M4TKP3"/>